<dbReference type="Gramene" id="EOY01770">
    <property type="protein sequence ID" value="EOY01770"/>
    <property type="gene ID" value="TCM_011597"/>
</dbReference>
<dbReference type="SUPFAM" id="SSF53756">
    <property type="entry name" value="UDP-Glycosyltransferase/glycogen phosphorylase"/>
    <property type="match status" value="1"/>
</dbReference>
<dbReference type="InterPro" id="IPR002213">
    <property type="entry name" value="UDP_glucos_trans"/>
</dbReference>
<reference evidence="4 5" key="1">
    <citation type="journal article" date="2013" name="Genome Biol.">
        <title>The genome sequence of the most widely cultivated cacao type and its use to identify candidate genes regulating pod color.</title>
        <authorList>
            <person name="Motamayor J.C."/>
            <person name="Mockaitis K."/>
            <person name="Schmutz J."/>
            <person name="Haiminen N."/>
            <person name="Iii D.L."/>
            <person name="Cornejo O."/>
            <person name="Findley S.D."/>
            <person name="Zheng P."/>
            <person name="Utro F."/>
            <person name="Royaert S."/>
            <person name="Saski C."/>
            <person name="Jenkins J."/>
            <person name="Podicheti R."/>
            <person name="Zhao M."/>
            <person name="Scheffler B.E."/>
            <person name="Stack J.C."/>
            <person name="Feltus F.A."/>
            <person name="Mustiga G.M."/>
            <person name="Amores F."/>
            <person name="Phillips W."/>
            <person name="Marelli J.P."/>
            <person name="May G.D."/>
            <person name="Shapiro H."/>
            <person name="Ma J."/>
            <person name="Bustamante C.D."/>
            <person name="Schnell R.J."/>
            <person name="Main D."/>
            <person name="Gilbert D."/>
            <person name="Parida L."/>
            <person name="Kuhn D.N."/>
        </authorList>
    </citation>
    <scope>NUCLEOTIDE SEQUENCE [LARGE SCALE GENOMIC DNA]</scope>
    <source>
        <strain evidence="5">cv. Matina 1-6</strain>
    </source>
</reference>
<evidence type="ECO:0000256" key="3">
    <source>
        <dbReference type="ARBA" id="ARBA00022679"/>
    </source>
</evidence>
<dbReference type="Gene3D" id="3.40.50.2000">
    <property type="entry name" value="Glycogen Phosphorylase B"/>
    <property type="match status" value="2"/>
</dbReference>
<dbReference type="OMA" id="VGVWMEH"/>
<dbReference type="InterPro" id="IPR050481">
    <property type="entry name" value="UDP-glycosyltransf_plant"/>
</dbReference>
<dbReference type="FunFam" id="3.40.50.2000:FF:000056">
    <property type="entry name" value="Glycosyltransferase"/>
    <property type="match status" value="1"/>
</dbReference>
<dbReference type="Proteomes" id="UP000026915">
    <property type="component" value="Chromosome 2"/>
</dbReference>
<dbReference type="EMBL" id="CM001880">
    <property type="protein sequence ID" value="EOY01770.1"/>
    <property type="molecule type" value="Genomic_DNA"/>
</dbReference>
<dbReference type="AlphaFoldDB" id="A0A061E9U7"/>
<keyword evidence="3 4" id="KW-0808">Transferase</keyword>
<dbReference type="PANTHER" id="PTHR48048">
    <property type="entry name" value="GLYCOSYLTRANSFERASE"/>
    <property type="match status" value="1"/>
</dbReference>
<evidence type="ECO:0000256" key="2">
    <source>
        <dbReference type="ARBA" id="ARBA00022676"/>
    </source>
</evidence>
<evidence type="ECO:0000256" key="1">
    <source>
        <dbReference type="ARBA" id="ARBA00009995"/>
    </source>
</evidence>
<dbReference type="eggNOG" id="KOG1192">
    <property type="taxonomic scope" value="Eukaryota"/>
</dbReference>
<dbReference type="Pfam" id="PF00201">
    <property type="entry name" value="UDPGT"/>
    <property type="match status" value="1"/>
</dbReference>
<proteinExistence type="inferred from homology"/>
<dbReference type="InParanoid" id="A0A061E9U7"/>
<dbReference type="HOGENOM" id="CLU_001724_3_1_1"/>
<name>A0A061E9U7_THECC</name>
<protein>
    <submittedName>
        <fullName evidence="4">UDP-glucosyl transferase 88A1, putative</fullName>
    </submittedName>
</protein>
<keyword evidence="2" id="KW-0328">Glycosyltransferase</keyword>
<sequence>MSNADVIHARIHVALFPSSGMGHLTPFLRFAAALLRCHCQLTLITTDPVVSLAESQLISRFLSAFPQVTEKKITLLPLDPATINSADPFTLQWETIRRSAHLLSPLISSLSPPLSFIVTDISLQSSIIPITANLRLPNYILFISSARMFSLLAYFPSTKTDDGSFQFGNVIIIPGIPPIPRSSLPPVLLNSNSPFAKNFSEGSQTITKVNGVLINTFDGLEKQALDMLNTVKGLPPVFPVGPLLPCEFEGPESLATLKWLEDQKEGSVLFVCFGSRTATSKEQIREIGMGLLLSGCKFLWVVRIKIFDKEEEEGLDEILGYELMQRIKSSNNGLVVKEWVNQCEILSHKAVGGFLSHCGWNSVVEAALNGVPMLACPQRQFGDQRINLEVVEAAGWVLCVKSSGWGEDVLLKGEEIGEKIKELMASESVKLEAARIGQEARKAAGVGGSCEDSLKKLLQSWNKAH</sequence>
<dbReference type="CDD" id="cd03784">
    <property type="entry name" value="GT1_Gtf-like"/>
    <property type="match status" value="1"/>
</dbReference>
<keyword evidence="5" id="KW-1185">Reference proteome</keyword>
<comment type="similarity">
    <text evidence="1">Belongs to the UDP-glycosyltransferase family.</text>
</comment>
<dbReference type="PANTHER" id="PTHR48048:SF76">
    <property type="entry name" value="UDP-GLYCOSYLTRANSFERASE 708D1-LIKE"/>
    <property type="match status" value="1"/>
</dbReference>
<evidence type="ECO:0000313" key="5">
    <source>
        <dbReference type="Proteomes" id="UP000026915"/>
    </source>
</evidence>
<organism evidence="4 5">
    <name type="scientific">Theobroma cacao</name>
    <name type="common">Cacao</name>
    <name type="synonym">Cocoa</name>
    <dbReference type="NCBI Taxonomy" id="3641"/>
    <lineage>
        <taxon>Eukaryota</taxon>
        <taxon>Viridiplantae</taxon>
        <taxon>Streptophyta</taxon>
        <taxon>Embryophyta</taxon>
        <taxon>Tracheophyta</taxon>
        <taxon>Spermatophyta</taxon>
        <taxon>Magnoliopsida</taxon>
        <taxon>eudicotyledons</taxon>
        <taxon>Gunneridae</taxon>
        <taxon>Pentapetalae</taxon>
        <taxon>rosids</taxon>
        <taxon>malvids</taxon>
        <taxon>Malvales</taxon>
        <taxon>Malvaceae</taxon>
        <taxon>Byttnerioideae</taxon>
        <taxon>Theobroma</taxon>
    </lineage>
</organism>
<gene>
    <name evidence="4" type="ORF">TCM_011597</name>
</gene>
<dbReference type="GO" id="GO:0035251">
    <property type="term" value="F:UDP-glucosyltransferase activity"/>
    <property type="evidence" value="ECO:0000318"/>
    <property type="project" value="GO_Central"/>
</dbReference>
<evidence type="ECO:0000313" key="4">
    <source>
        <dbReference type="EMBL" id="EOY01770.1"/>
    </source>
</evidence>
<accession>A0A061E9U7</accession>